<dbReference type="GO" id="GO:0046872">
    <property type="term" value="F:metal ion binding"/>
    <property type="evidence" value="ECO:0007669"/>
    <property type="project" value="InterPro"/>
</dbReference>
<dbReference type="InterPro" id="IPR006127">
    <property type="entry name" value="ZnuA-like"/>
</dbReference>
<evidence type="ECO:0000256" key="2">
    <source>
        <dbReference type="ARBA" id="ARBA00022448"/>
    </source>
</evidence>
<protein>
    <submittedName>
        <fullName evidence="8">Periplasmic binding protein component of an ABC type zinc uptake transporter</fullName>
    </submittedName>
</protein>
<evidence type="ECO:0000313" key="8">
    <source>
        <dbReference type="EMBL" id="EAZ91885.1"/>
    </source>
</evidence>
<evidence type="ECO:0000256" key="1">
    <source>
        <dbReference type="ARBA" id="ARBA00011028"/>
    </source>
</evidence>
<dbReference type="PANTHER" id="PTHR42953:SF3">
    <property type="entry name" value="HIGH-AFFINITY ZINC UPTAKE SYSTEM PROTEIN ZNUA"/>
    <property type="match status" value="1"/>
</dbReference>
<comment type="similarity">
    <text evidence="1 4">Belongs to the bacterial solute-binding protein 9 family.</text>
</comment>
<dbReference type="InterPro" id="IPR050492">
    <property type="entry name" value="Bact_metal-bind_prot9"/>
</dbReference>
<dbReference type="eggNOG" id="COG0803">
    <property type="taxonomic scope" value="Bacteria"/>
</dbReference>
<gene>
    <name evidence="8" type="ORF">CY0110_29459</name>
</gene>
<keyword evidence="2 4" id="KW-0813">Transport</keyword>
<feature type="region of interest" description="Disordered" evidence="6">
    <location>
        <begin position="28"/>
        <end position="47"/>
    </location>
</feature>
<dbReference type="Pfam" id="PF01297">
    <property type="entry name" value="ZnuA"/>
    <property type="match status" value="1"/>
</dbReference>
<dbReference type="PROSITE" id="PS51257">
    <property type="entry name" value="PROKAR_LIPOPROTEIN"/>
    <property type="match status" value="1"/>
</dbReference>
<feature type="compositionally biased region" description="Low complexity" evidence="6">
    <location>
        <begin position="32"/>
        <end position="47"/>
    </location>
</feature>
<dbReference type="AlphaFoldDB" id="A3INI7"/>
<keyword evidence="9" id="KW-1185">Reference proteome</keyword>
<evidence type="ECO:0000256" key="4">
    <source>
        <dbReference type="RuleBase" id="RU003512"/>
    </source>
</evidence>
<reference evidence="8 9" key="1">
    <citation type="submission" date="2007-03" db="EMBL/GenBank/DDBJ databases">
        <authorList>
            <person name="Stal L."/>
            <person name="Ferriera S."/>
            <person name="Johnson J."/>
            <person name="Kravitz S."/>
            <person name="Beeson K."/>
            <person name="Sutton G."/>
            <person name="Rogers Y.-H."/>
            <person name="Friedman R."/>
            <person name="Frazier M."/>
            <person name="Venter J.C."/>
        </authorList>
    </citation>
    <scope>NUCLEOTIDE SEQUENCE [LARGE SCALE GENOMIC DNA]</scope>
    <source>
        <strain evidence="8 9">CCY0110</strain>
    </source>
</reference>
<evidence type="ECO:0000256" key="3">
    <source>
        <dbReference type="ARBA" id="ARBA00022729"/>
    </source>
</evidence>
<accession>A3INI7</accession>
<dbReference type="OrthoDB" id="9810636at2"/>
<evidence type="ECO:0000256" key="7">
    <source>
        <dbReference type="SAM" id="SignalP"/>
    </source>
</evidence>
<feature type="signal peptide" evidence="7">
    <location>
        <begin position="1"/>
        <end position="24"/>
    </location>
</feature>
<evidence type="ECO:0000256" key="6">
    <source>
        <dbReference type="SAM" id="MobiDB-lite"/>
    </source>
</evidence>
<organism evidence="8 9">
    <name type="scientific">Crocosphaera chwakensis CCY0110</name>
    <dbReference type="NCBI Taxonomy" id="391612"/>
    <lineage>
        <taxon>Bacteria</taxon>
        <taxon>Bacillati</taxon>
        <taxon>Cyanobacteriota</taxon>
        <taxon>Cyanophyceae</taxon>
        <taxon>Oscillatoriophycideae</taxon>
        <taxon>Chroococcales</taxon>
        <taxon>Aphanothecaceae</taxon>
        <taxon>Crocosphaera</taxon>
        <taxon>Crocosphaera chwakensis</taxon>
    </lineage>
</organism>
<name>A3INI7_9CHRO</name>
<dbReference type="Gene3D" id="3.40.50.1980">
    <property type="entry name" value="Nitrogenase molybdenum iron protein domain"/>
    <property type="match status" value="2"/>
</dbReference>
<dbReference type="SUPFAM" id="SSF53807">
    <property type="entry name" value="Helical backbone' metal receptor"/>
    <property type="match status" value="1"/>
</dbReference>
<dbReference type="InterPro" id="IPR006128">
    <property type="entry name" value="Lipoprotein_PsaA-like"/>
</dbReference>
<feature type="chain" id="PRO_5002653824" evidence="7">
    <location>
        <begin position="25"/>
        <end position="319"/>
    </location>
</feature>
<evidence type="ECO:0000256" key="5">
    <source>
        <dbReference type="SAM" id="Coils"/>
    </source>
</evidence>
<keyword evidence="5" id="KW-0175">Coiled coil</keyword>
<dbReference type="PANTHER" id="PTHR42953">
    <property type="entry name" value="HIGH-AFFINITY ZINC UPTAKE SYSTEM PROTEIN ZNUA-RELATED"/>
    <property type="match status" value="1"/>
</dbReference>
<dbReference type="GO" id="GO:0007155">
    <property type="term" value="P:cell adhesion"/>
    <property type="evidence" value="ECO:0007669"/>
    <property type="project" value="InterPro"/>
</dbReference>
<dbReference type="EMBL" id="AAXW01000010">
    <property type="protein sequence ID" value="EAZ91885.1"/>
    <property type="molecule type" value="Genomic_DNA"/>
</dbReference>
<feature type="coiled-coil region" evidence="5">
    <location>
        <begin position="186"/>
        <end position="217"/>
    </location>
</feature>
<proteinExistence type="inferred from homology"/>
<keyword evidence="3 7" id="KW-0732">Signal</keyword>
<dbReference type="PRINTS" id="PR00690">
    <property type="entry name" value="ADHESNFAMILY"/>
</dbReference>
<sequence length="319" mass="36064">MKSSQKWLSIVLLTVILGANSITGCSSSDPINSETNQNDNQEQTNHQDQLDITVSIIPQKYFVKKIGGDRVKVNVMVQQGAVPDTYEPKPQQLQALSEAEAYIGIGVPFETVWMNRISQANPKLLTIDSSEGIERLTMTDHDHGDDHDHNEDENTLDPHIWLSPRLVKIQAQKIYETLVTLDPKYQEMYQNNLNNFLQEIEELDDKIKEHLADLKQRKFIVFHPAWGYFAEEYNLTQVPVEVGGQEPSAAELGNLIKEAKKENIKVIFAQPELSSQAAKTIAKEINGEVLLISPVAEDWSSNLLEVSQTFEKVLKKENN</sequence>
<dbReference type="RefSeq" id="WP_008274956.1">
    <property type="nucleotide sequence ID" value="NZ_AAXW01000010.1"/>
</dbReference>
<dbReference type="GO" id="GO:0030001">
    <property type="term" value="P:metal ion transport"/>
    <property type="evidence" value="ECO:0007669"/>
    <property type="project" value="InterPro"/>
</dbReference>
<evidence type="ECO:0000313" key="9">
    <source>
        <dbReference type="Proteomes" id="UP000003781"/>
    </source>
</evidence>
<dbReference type="Proteomes" id="UP000003781">
    <property type="component" value="Unassembled WGS sequence"/>
</dbReference>
<comment type="caution">
    <text evidence="8">The sequence shown here is derived from an EMBL/GenBank/DDBJ whole genome shotgun (WGS) entry which is preliminary data.</text>
</comment>